<accession>A0A365K434</accession>
<name>A0A365K434_9BACL</name>
<dbReference type="Gene3D" id="1.20.1260.10">
    <property type="match status" value="1"/>
</dbReference>
<dbReference type="OrthoDB" id="9797023at2"/>
<dbReference type="PANTHER" id="PTHR42932:SF1">
    <property type="entry name" value="GENERAL STRESS PROTEIN 20U"/>
    <property type="match status" value="1"/>
</dbReference>
<sequence>MVNHLIANQNVLFVKLHQFHWYLKGPEFFPLHEKFNELYDEANEYYDAFGERLIAIGEKPYSTLGEYLEHAFISETPYIEPLSSQDMLGILVDDYRVIRDVTVKAIHLAAKEKDDVTVDMLTGYKASLDKNIWMLQAYLGNDALEGEDEE</sequence>
<dbReference type="InterPro" id="IPR008331">
    <property type="entry name" value="Ferritin_DPS_dom"/>
</dbReference>
<dbReference type="PRINTS" id="PR01346">
    <property type="entry name" value="HELNAPAPROT"/>
</dbReference>
<dbReference type="GO" id="GO:0008199">
    <property type="term" value="F:ferric iron binding"/>
    <property type="evidence" value="ECO:0007669"/>
    <property type="project" value="InterPro"/>
</dbReference>
<dbReference type="EMBL" id="QLZQ01000004">
    <property type="protein sequence ID" value="RAZ67371.1"/>
    <property type="molecule type" value="Genomic_DNA"/>
</dbReference>
<evidence type="ECO:0000259" key="3">
    <source>
        <dbReference type="Pfam" id="PF00210"/>
    </source>
</evidence>
<feature type="domain" description="Ferritin/DPS" evidence="3">
    <location>
        <begin position="3"/>
        <end position="141"/>
    </location>
</feature>
<evidence type="ECO:0000256" key="2">
    <source>
        <dbReference type="RuleBase" id="RU003875"/>
    </source>
</evidence>
<protein>
    <submittedName>
        <fullName evidence="4">DNA starvation/stationary phase protection protein</fullName>
    </submittedName>
</protein>
<dbReference type="Pfam" id="PF00210">
    <property type="entry name" value="Ferritin"/>
    <property type="match status" value="1"/>
</dbReference>
<organism evidence="4 5">
    <name type="scientific">Planococcus maitriensis</name>
    <dbReference type="NCBI Taxonomy" id="221799"/>
    <lineage>
        <taxon>Bacteria</taxon>
        <taxon>Bacillati</taxon>
        <taxon>Bacillota</taxon>
        <taxon>Bacilli</taxon>
        <taxon>Bacillales</taxon>
        <taxon>Caryophanaceae</taxon>
        <taxon>Planococcus</taxon>
    </lineage>
</organism>
<dbReference type="InterPro" id="IPR012347">
    <property type="entry name" value="Ferritin-like"/>
</dbReference>
<proteinExistence type="inferred from homology"/>
<dbReference type="PANTHER" id="PTHR42932">
    <property type="entry name" value="GENERAL STRESS PROTEIN 20U"/>
    <property type="match status" value="1"/>
</dbReference>
<evidence type="ECO:0000256" key="1">
    <source>
        <dbReference type="ARBA" id="ARBA00009497"/>
    </source>
</evidence>
<comment type="caution">
    <text evidence="4">The sequence shown here is derived from an EMBL/GenBank/DDBJ whole genome shotgun (WGS) entry which is preliminary data.</text>
</comment>
<dbReference type="InterPro" id="IPR002177">
    <property type="entry name" value="DPS_DNA-bd"/>
</dbReference>
<evidence type="ECO:0000313" key="5">
    <source>
        <dbReference type="Proteomes" id="UP000251869"/>
    </source>
</evidence>
<dbReference type="Proteomes" id="UP000251869">
    <property type="component" value="Unassembled WGS sequence"/>
</dbReference>
<reference evidence="4 5" key="1">
    <citation type="submission" date="2018-06" db="EMBL/GenBank/DDBJ databases">
        <title>The draft genome sequences of strains SCU63 and S1.</title>
        <authorList>
            <person name="Gan L."/>
        </authorList>
    </citation>
    <scope>NUCLEOTIDE SEQUENCE [LARGE SCALE GENOMIC DNA]</scope>
    <source>
        <strain evidence="4 5">S1</strain>
    </source>
</reference>
<evidence type="ECO:0000313" key="4">
    <source>
        <dbReference type="EMBL" id="RAZ67371.1"/>
    </source>
</evidence>
<dbReference type="PIRSF" id="PIRSF005900">
    <property type="entry name" value="Dps"/>
    <property type="match status" value="1"/>
</dbReference>
<dbReference type="InterPro" id="IPR009078">
    <property type="entry name" value="Ferritin-like_SF"/>
</dbReference>
<dbReference type="SUPFAM" id="SSF47240">
    <property type="entry name" value="Ferritin-like"/>
    <property type="match status" value="1"/>
</dbReference>
<dbReference type="AlphaFoldDB" id="A0A365K434"/>
<dbReference type="CDD" id="cd01043">
    <property type="entry name" value="DPS"/>
    <property type="match status" value="1"/>
</dbReference>
<comment type="similarity">
    <text evidence="1 2">Belongs to the Dps family.</text>
</comment>
<gene>
    <name evidence="4" type="ORF">DP119_10235</name>
</gene>
<keyword evidence="5" id="KW-1185">Reference proteome</keyword>